<accession>A0A5C4S032</accession>
<keyword evidence="2" id="KW-1185">Reference proteome</keyword>
<proteinExistence type="predicted"/>
<dbReference type="RefSeq" id="WP_139457827.1">
    <property type="nucleotide sequence ID" value="NZ_VDCH01000039.1"/>
</dbReference>
<protein>
    <submittedName>
        <fullName evidence="1">Uncharacterized protein</fullName>
    </submittedName>
</protein>
<evidence type="ECO:0000313" key="2">
    <source>
        <dbReference type="Proteomes" id="UP000308271"/>
    </source>
</evidence>
<reference evidence="1 2" key="1">
    <citation type="submission" date="2019-05" db="EMBL/GenBank/DDBJ databases">
        <title>Draft Whole-Genome sequence of the green sulfur bacterium Chlorobaculum thiosulfatiphilum DSM 249.</title>
        <authorList>
            <person name="Meyer T.E."/>
            <person name="Kyndt J.A."/>
        </authorList>
    </citation>
    <scope>NUCLEOTIDE SEQUENCE [LARGE SCALE GENOMIC DNA]</scope>
    <source>
        <strain evidence="1 2">DSM 249</strain>
    </source>
</reference>
<dbReference type="OrthoDB" id="8071819at2"/>
<name>A0A5C4S032_CHLTI</name>
<dbReference type="AlphaFoldDB" id="A0A5C4S032"/>
<dbReference type="EMBL" id="VDCH01000039">
    <property type="protein sequence ID" value="TNJ36549.1"/>
    <property type="molecule type" value="Genomic_DNA"/>
</dbReference>
<gene>
    <name evidence="1" type="ORF">FGF66_11795</name>
</gene>
<comment type="caution">
    <text evidence="1">The sequence shown here is derived from an EMBL/GenBank/DDBJ whole genome shotgun (WGS) entry which is preliminary data.</text>
</comment>
<dbReference type="Proteomes" id="UP000308271">
    <property type="component" value="Unassembled WGS sequence"/>
</dbReference>
<evidence type="ECO:0000313" key="1">
    <source>
        <dbReference type="EMBL" id="TNJ36549.1"/>
    </source>
</evidence>
<organism evidence="1 2">
    <name type="scientific">Chlorobaculum thiosulfatiphilum</name>
    <name type="common">Chlorobium limicola f.sp. thiosulfatophilum</name>
    <dbReference type="NCBI Taxonomy" id="115852"/>
    <lineage>
        <taxon>Bacteria</taxon>
        <taxon>Pseudomonadati</taxon>
        <taxon>Chlorobiota</taxon>
        <taxon>Chlorobiia</taxon>
        <taxon>Chlorobiales</taxon>
        <taxon>Chlorobiaceae</taxon>
        <taxon>Chlorobaculum</taxon>
    </lineage>
</organism>
<sequence length="179" mass="20504">MPEVQRITVAECEKCKKLWEDAEPHFRNILLGIWNPTVLPVDNRVDAMWRGFKSVDGRRRAKELLVLMKPSVSGVPGRFVIAPTEDARFNLILRRIVRGLAAVHKVGYAIPDAAVTCGVMRWEVPPAFESVLQWHIVAPDFFSYAYTKELDGKLNSFWQLQLSKQLHFFGVVERLDTNL</sequence>